<dbReference type="InterPro" id="IPR010359">
    <property type="entry name" value="IrrE_HExxH"/>
</dbReference>
<evidence type="ECO:0000313" key="3">
    <source>
        <dbReference type="Proteomes" id="UP000309984"/>
    </source>
</evidence>
<evidence type="ECO:0000313" key="2">
    <source>
        <dbReference type="EMBL" id="TLH58313.1"/>
    </source>
</evidence>
<accession>A0A7I7ZYI2</accession>
<name>A0A7I7ZYI2_9MYCO</name>
<gene>
    <name evidence="2" type="ORF">C1S79_27880</name>
</gene>
<dbReference type="InterPro" id="IPR052345">
    <property type="entry name" value="Rad_response_metalloprotease"/>
</dbReference>
<dbReference type="InterPro" id="IPR001387">
    <property type="entry name" value="Cro/C1-type_HTH"/>
</dbReference>
<reference evidence="2 3" key="1">
    <citation type="submission" date="2018-01" db="EMBL/GenBank/DDBJ databases">
        <title>Comparative genomics of Mycobacterium mucogenicum and Mycobacterium neoaurum clade members emphasizing tRNA and non-coding RNA.</title>
        <authorList>
            <person name="Behra P.R.K."/>
            <person name="Pettersson B.M.F."/>
            <person name="Das S."/>
            <person name="Dasgupta S."/>
            <person name="Kirsebom L.A."/>
        </authorList>
    </citation>
    <scope>NUCLEOTIDE SEQUENCE [LARGE SCALE GENOMIC DNA]</scope>
    <source>
        <strain evidence="2 3">DSM 45104</strain>
    </source>
</reference>
<dbReference type="GO" id="GO:0003677">
    <property type="term" value="F:DNA binding"/>
    <property type="evidence" value="ECO:0007669"/>
    <property type="project" value="InterPro"/>
</dbReference>
<dbReference type="Proteomes" id="UP000309984">
    <property type="component" value="Unassembled WGS sequence"/>
</dbReference>
<dbReference type="CDD" id="cd00093">
    <property type="entry name" value="HTH_XRE"/>
    <property type="match status" value="1"/>
</dbReference>
<comment type="similarity">
    <text evidence="1">Belongs to the short-chain fatty acyl-CoA assimilation regulator (ScfR) family.</text>
</comment>
<dbReference type="PANTHER" id="PTHR43236">
    <property type="entry name" value="ANTITOXIN HIGA1"/>
    <property type="match status" value="1"/>
</dbReference>
<dbReference type="Gene3D" id="1.10.260.40">
    <property type="entry name" value="lambda repressor-like DNA-binding domains"/>
    <property type="match status" value="1"/>
</dbReference>
<proteinExistence type="inferred from homology"/>
<dbReference type="PANTHER" id="PTHR43236:SF2">
    <property type="entry name" value="BLL0069 PROTEIN"/>
    <property type="match status" value="1"/>
</dbReference>
<comment type="caution">
    <text evidence="2">The sequence shown here is derived from an EMBL/GenBank/DDBJ whole genome shotgun (WGS) entry which is preliminary data.</text>
</comment>
<dbReference type="SMART" id="SM00530">
    <property type="entry name" value="HTH_XRE"/>
    <property type="match status" value="1"/>
</dbReference>
<dbReference type="SUPFAM" id="SSF47413">
    <property type="entry name" value="lambda repressor-like DNA-binding domains"/>
    <property type="match status" value="1"/>
</dbReference>
<evidence type="ECO:0000256" key="1">
    <source>
        <dbReference type="ARBA" id="ARBA00007227"/>
    </source>
</evidence>
<dbReference type="Pfam" id="PF01381">
    <property type="entry name" value="HTH_3"/>
    <property type="match status" value="1"/>
</dbReference>
<protein>
    <submittedName>
        <fullName evidence="2">Uncharacterized protein</fullName>
    </submittedName>
</protein>
<dbReference type="Pfam" id="PF06114">
    <property type="entry name" value="Peptidase_M78"/>
    <property type="match status" value="1"/>
</dbReference>
<dbReference type="AlphaFoldDB" id="A0A7I7ZYI2"/>
<sequence>MTATRTPAEFVPAWSIHPGEILREILAARKWRQSDLAERASLSPKHVNQIVNGSIGITGDVAVRFERTLGVAAAFWTRADAEYQAFESTRKSKLALQEHITWARQFDMATMRRNEIISDGDDDATTVDKILKFFQVASPDAFEHNWIRRRVSFRRSQAFTVDLNNTALWLRLVEQSAEQHGDIAPLSLRELRKVSRTLPAMTAMPITDGFLAARTALIRAGVVLTFVREVPGTRMNAATWWLDADRPVIGITERHRKPDIFWFNLAHELGHIIKHPRRTTFLDIDREKASQDPAETEADAFAADTLFPGDARERIARATNRQELLLLAAQLGVGVSVVAGNFANQTKDWKLTSSLRGKITDADVTKLEMIATEELG</sequence>
<dbReference type="Gene3D" id="1.10.10.2910">
    <property type="match status" value="1"/>
</dbReference>
<dbReference type="InterPro" id="IPR010982">
    <property type="entry name" value="Lambda_DNA-bd_dom_sf"/>
</dbReference>
<dbReference type="EMBL" id="POTM01000069">
    <property type="protein sequence ID" value="TLH58313.1"/>
    <property type="molecule type" value="Genomic_DNA"/>
</dbReference>
<organism evidence="2 3">
    <name type="scientific">Mycolicibacterium phocaicum</name>
    <dbReference type="NCBI Taxonomy" id="319706"/>
    <lineage>
        <taxon>Bacteria</taxon>
        <taxon>Bacillati</taxon>
        <taxon>Actinomycetota</taxon>
        <taxon>Actinomycetes</taxon>
        <taxon>Mycobacteriales</taxon>
        <taxon>Mycobacteriaceae</taxon>
        <taxon>Mycolicibacterium</taxon>
    </lineage>
</organism>
<dbReference type="PROSITE" id="PS50943">
    <property type="entry name" value="HTH_CROC1"/>
    <property type="match status" value="1"/>
</dbReference>
<keyword evidence="3" id="KW-1185">Reference proteome</keyword>
<dbReference type="RefSeq" id="WP_138251346.1">
    <property type="nucleotide sequence ID" value="NZ_AP022616.1"/>
</dbReference>